<geneLocation type="plasmid" evidence="3">
    <name>pd4m1a</name>
</geneLocation>
<dbReference type="InterPro" id="IPR008995">
    <property type="entry name" value="Mo/tungstate-bd_C_term_dom"/>
</dbReference>
<accession>A0A5B8G050</accession>
<keyword evidence="3" id="KW-1185">Reference proteome</keyword>
<reference evidence="2 3" key="1">
    <citation type="submission" date="2019-06" db="EMBL/GenBank/DDBJ databases">
        <title>Genome sequence of Rhodobacteraceae bacterium D4M1.</title>
        <authorList>
            <person name="Cao J."/>
        </authorList>
    </citation>
    <scope>NUCLEOTIDE SEQUENCE [LARGE SCALE GENOMIC DNA]</scope>
    <source>
        <strain evidence="2 3">D4M1</strain>
        <plasmid evidence="3">pd4m1a</plasmid>
    </source>
</reference>
<organism evidence="2 3">
    <name type="scientific">Paroceanicella profunda</name>
    <dbReference type="NCBI Taxonomy" id="2579971"/>
    <lineage>
        <taxon>Bacteria</taxon>
        <taxon>Pseudomonadati</taxon>
        <taxon>Pseudomonadota</taxon>
        <taxon>Alphaproteobacteria</taxon>
        <taxon>Rhodobacterales</taxon>
        <taxon>Paracoccaceae</taxon>
        <taxon>Paroceanicella</taxon>
    </lineage>
</organism>
<protein>
    <submittedName>
        <fullName evidence="2">Transporter</fullName>
    </submittedName>
</protein>
<dbReference type="EMBL" id="CP040819">
    <property type="protein sequence ID" value="QDL94085.1"/>
    <property type="molecule type" value="Genomic_DNA"/>
</dbReference>
<feature type="region of interest" description="Disordered" evidence="1">
    <location>
        <begin position="1"/>
        <end position="37"/>
    </location>
</feature>
<dbReference type="Proteomes" id="UP000305888">
    <property type="component" value="Plasmid pD4M1A"/>
</dbReference>
<evidence type="ECO:0000256" key="1">
    <source>
        <dbReference type="SAM" id="MobiDB-lite"/>
    </source>
</evidence>
<gene>
    <name evidence="2" type="ORF">FDP22_19660</name>
</gene>
<proteinExistence type="predicted"/>
<sequence>MKFPAGKVPPGTIGEIVPGAVTSHPRTDLGGTGVTPAAPDAAVAERARHVGDPAHAAVRASAVTIGTD</sequence>
<dbReference type="AlphaFoldDB" id="A0A5B8G050"/>
<dbReference type="SUPFAM" id="SSF50331">
    <property type="entry name" value="MOP-like"/>
    <property type="match status" value="1"/>
</dbReference>
<dbReference type="KEGG" id="ppru:FDP22_19660"/>
<evidence type="ECO:0000313" key="2">
    <source>
        <dbReference type="EMBL" id="QDL94085.1"/>
    </source>
</evidence>
<dbReference type="OrthoDB" id="122515at2"/>
<keyword evidence="2" id="KW-0614">Plasmid</keyword>
<dbReference type="RefSeq" id="WP_138573415.1">
    <property type="nucleotide sequence ID" value="NZ_CP040819.1"/>
</dbReference>
<name>A0A5B8G050_9RHOB</name>
<evidence type="ECO:0000313" key="3">
    <source>
        <dbReference type="Proteomes" id="UP000305888"/>
    </source>
</evidence>